<dbReference type="Proteomes" id="UP001548189">
    <property type="component" value="Unassembled WGS sequence"/>
</dbReference>
<evidence type="ECO:0000313" key="5">
    <source>
        <dbReference type="Proteomes" id="UP001548189"/>
    </source>
</evidence>
<reference evidence="4 5" key="1">
    <citation type="submission" date="2024-06" db="EMBL/GenBank/DDBJ databases">
        <authorList>
            <person name="Li F."/>
        </authorList>
    </citation>
    <scope>NUCLEOTIDE SEQUENCE [LARGE SCALE GENOMIC DNA]</scope>
    <source>
        <strain evidence="4 5">GXAS 311</strain>
    </source>
</reference>
<sequence>MIIRSATLDDTAPITLLIEKSARGLATQDYSLQQVESALKSAWGLDTQLIKDKSYFVIENQQQIVACGGWSYRQTLFGNDSEQSRDSGILDPKKSAAKIRAFFVSPQFSRQGLGSQLMSHCENAARQMGFTKLELMATLPGKKLYEKHGFIAGESNEYALNTHLTIQFVPMYKTL</sequence>
<dbReference type="PANTHER" id="PTHR43877:SF1">
    <property type="entry name" value="ACETYLTRANSFERASE"/>
    <property type="match status" value="1"/>
</dbReference>
<dbReference type="InterPro" id="IPR016181">
    <property type="entry name" value="Acyl_CoA_acyltransferase"/>
</dbReference>
<feature type="domain" description="N-acetyltransferase" evidence="3">
    <location>
        <begin position="1"/>
        <end position="175"/>
    </location>
</feature>
<dbReference type="CDD" id="cd04301">
    <property type="entry name" value="NAT_SF"/>
    <property type="match status" value="1"/>
</dbReference>
<keyword evidence="2" id="KW-0012">Acyltransferase</keyword>
<proteinExistence type="predicted"/>
<dbReference type="PROSITE" id="PS51186">
    <property type="entry name" value="GNAT"/>
    <property type="match status" value="1"/>
</dbReference>
<organism evidence="4 5">
    <name type="scientific">Aliikangiella maris</name>
    <dbReference type="NCBI Taxonomy" id="3162458"/>
    <lineage>
        <taxon>Bacteria</taxon>
        <taxon>Pseudomonadati</taxon>
        <taxon>Pseudomonadota</taxon>
        <taxon>Gammaproteobacteria</taxon>
        <taxon>Oceanospirillales</taxon>
        <taxon>Pleioneaceae</taxon>
        <taxon>Aliikangiella</taxon>
    </lineage>
</organism>
<evidence type="ECO:0000256" key="1">
    <source>
        <dbReference type="ARBA" id="ARBA00022679"/>
    </source>
</evidence>
<dbReference type="PANTHER" id="PTHR43877">
    <property type="entry name" value="AMINOALKYLPHOSPHONATE N-ACETYLTRANSFERASE-RELATED-RELATED"/>
    <property type="match status" value="1"/>
</dbReference>
<dbReference type="EMBL" id="JBEVCJ010000006">
    <property type="protein sequence ID" value="MET1254998.1"/>
    <property type="molecule type" value="Genomic_DNA"/>
</dbReference>
<evidence type="ECO:0000259" key="3">
    <source>
        <dbReference type="PROSITE" id="PS51186"/>
    </source>
</evidence>
<gene>
    <name evidence="4" type="ORF">ABVT43_07675</name>
</gene>
<dbReference type="SUPFAM" id="SSF55729">
    <property type="entry name" value="Acyl-CoA N-acyltransferases (Nat)"/>
    <property type="match status" value="1"/>
</dbReference>
<protein>
    <submittedName>
        <fullName evidence="4">GNAT family N-acetyltransferase</fullName>
    </submittedName>
</protein>
<dbReference type="RefSeq" id="WP_353895581.1">
    <property type="nucleotide sequence ID" value="NZ_JBEVCJ010000006.1"/>
</dbReference>
<keyword evidence="5" id="KW-1185">Reference proteome</keyword>
<accession>A0ABV2BST6</accession>
<evidence type="ECO:0000313" key="4">
    <source>
        <dbReference type="EMBL" id="MET1254998.1"/>
    </source>
</evidence>
<keyword evidence="1" id="KW-0808">Transferase</keyword>
<dbReference type="InterPro" id="IPR050832">
    <property type="entry name" value="Bact_Acetyltransf"/>
</dbReference>
<dbReference type="Pfam" id="PF00583">
    <property type="entry name" value="Acetyltransf_1"/>
    <property type="match status" value="1"/>
</dbReference>
<evidence type="ECO:0000256" key="2">
    <source>
        <dbReference type="ARBA" id="ARBA00023315"/>
    </source>
</evidence>
<dbReference type="InterPro" id="IPR000182">
    <property type="entry name" value="GNAT_dom"/>
</dbReference>
<dbReference type="Gene3D" id="3.40.630.30">
    <property type="match status" value="1"/>
</dbReference>
<comment type="caution">
    <text evidence="4">The sequence shown here is derived from an EMBL/GenBank/DDBJ whole genome shotgun (WGS) entry which is preliminary data.</text>
</comment>
<name>A0ABV2BST6_9GAMM</name>